<keyword evidence="3 4" id="KW-0862">Zinc</keyword>
<dbReference type="GO" id="GO:0008270">
    <property type="term" value="F:zinc ion binding"/>
    <property type="evidence" value="ECO:0007669"/>
    <property type="project" value="UniProtKB-KW"/>
</dbReference>
<evidence type="ECO:0000256" key="2">
    <source>
        <dbReference type="ARBA" id="ARBA00022771"/>
    </source>
</evidence>
<dbReference type="SUPFAM" id="SSF55277">
    <property type="entry name" value="GYF domain"/>
    <property type="match status" value="1"/>
</dbReference>
<dbReference type="PANTHER" id="PTHR46695">
    <property type="entry name" value="ZINC FINGER CCCH DOMAIN-CONTAINING PROTEIN 44-RELATED"/>
    <property type="match status" value="1"/>
</dbReference>
<evidence type="ECO:0000313" key="8">
    <source>
        <dbReference type="EMBL" id="KAK4430664.1"/>
    </source>
</evidence>
<dbReference type="CDD" id="cd00072">
    <property type="entry name" value="GYF"/>
    <property type="match status" value="1"/>
</dbReference>
<dbReference type="Pfam" id="PF02213">
    <property type="entry name" value="GYF"/>
    <property type="match status" value="1"/>
</dbReference>
<keyword evidence="9" id="KW-1185">Reference proteome</keyword>
<feature type="region of interest" description="Disordered" evidence="5">
    <location>
        <begin position="52"/>
        <end position="127"/>
    </location>
</feature>
<evidence type="ECO:0000256" key="4">
    <source>
        <dbReference type="PROSITE-ProRule" id="PRU00723"/>
    </source>
</evidence>
<feature type="region of interest" description="Disordered" evidence="5">
    <location>
        <begin position="323"/>
        <end position="366"/>
    </location>
</feature>
<feature type="region of interest" description="Disordered" evidence="5">
    <location>
        <begin position="779"/>
        <end position="806"/>
    </location>
</feature>
<dbReference type="PROSITE" id="PS50829">
    <property type="entry name" value="GYF"/>
    <property type="match status" value="1"/>
</dbReference>
<dbReference type="InterPro" id="IPR036855">
    <property type="entry name" value="Znf_CCCH_sf"/>
</dbReference>
<dbReference type="PANTHER" id="PTHR46695:SF15">
    <property type="entry name" value="ZINC FINGER CCCH DOMAIN-CONTAINING PROTEIN 44-LIKE ISOFORM X1"/>
    <property type="match status" value="1"/>
</dbReference>
<feature type="domain" description="C3H1-type" evidence="6">
    <location>
        <begin position="817"/>
        <end position="842"/>
    </location>
</feature>
<feature type="compositionally biased region" description="Gly residues" evidence="5">
    <location>
        <begin position="787"/>
        <end position="796"/>
    </location>
</feature>
<evidence type="ECO:0000259" key="6">
    <source>
        <dbReference type="PROSITE" id="PS50103"/>
    </source>
</evidence>
<dbReference type="InterPro" id="IPR000571">
    <property type="entry name" value="Znf_CCCH"/>
</dbReference>
<sequence>MVDLAHFACSLTCITLREYAAKLQLLKSPKESQHPISSVPEIHADPELSVNYESEHTRCADNSKKDENLRPRYSGSPQNGKKPMSPDPKAKEEGSTWTENRIAKDINASGPDSLEKHSNQVNITNSATGGRDEQAMLRSEMQTSTAADSVGKTLATNNIETEKLWHYRDPNGKIQGPFSMMHLRQWSTTGLFPPDMRIWTNHELFDSLLLTHALNGKFHGASELPHNRSSESQEHSATGGSKTINQNDADSKPAGAACSNNLSVLSDNNSVPVRADEPSWPQCWDLLKDNNSTADRVPAHSSLPSSRPGQMFVALPDRVQESDNFNRGQENTEKKSSGATQNETTGHGLHNKTDNQNQAVQSSEEKLRSLPIDLSLNDIESSSIFEPVSKLPDLVKQDGILDVSDLLSPRRTGEIQATGKQQSASSNVPTQNSVILELLSPAPRSNNEEQGGQASETRQSRLLNFPVPNSGPSWGSASNLVVGGVRFPEVADEWYSPTTAKPSGQDWICDLGAASSLKPPEVTNDNVGTSDSFQLTHVSPSHPTSNIPNWLAMINEPIEFDALGEESVSDLLAEVDAMESQGGLPSPTSAMKFAKELSQDRKDDCFTSIEDFSPTRDPGKSDALSSSSEIQLNCQSGFLRKPSGSPPIDALDSFSRSGVHSSGSSMGETNAPVYTAEAGSEFHPPAGNNMNQDMVGAAMAPGMGSESMDPSWGTVQGNINLVTVQGNVNLVLCGPGQGMDNLGWGTNPGTTWGNPNLNHGPISGSLPWDSQRKFGGERFTSPREWGYQGGEPGFGRGRPPWGRAPYGGGGGYSRPLPKGQRVCKFYESGRCKKGAFCDYLHP</sequence>
<comment type="caution">
    <text evidence="8">The sequence shown here is derived from an EMBL/GenBank/DDBJ whole genome shotgun (WGS) entry which is preliminary data.</text>
</comment>
<evidence type="ECO:0000313" key="9">
    <source>
        <dbReference type="Proteomes" id="UP001293254"/>
    </source>
</evidence>
<feature type="region of interest" description="Disordered" evidence="5">
    <location>
        <begin position="607"/>
        <end position="627"/>
    </location>
</feature>
<feature type="compositionally biased region" description="Basic and acidic residues" evidence="5">
    <location>
        <begin position="53"/>
        <end position="70"/>
    </location>
</feature>
<gene>
    <name evidence="8" type="ORF">Salat_1367100</name>
</gene>
<name>A0AAE1YI70_9LAMI</name>
<dbReference type="SMART" id="SM00444">
    <property type="entry name" value="GYF"/>
    <property type="match status" value="1"/>
</dbReference>
<keyword evidence="2 4" id="KW-0863">Zinc-finger</keyword>
<reference evidence="8" key="1">
    <citation type="submission" date="2020-06" db="EMBL/GenBank/DDBJ databases">
        <authorList>
            <person name="Li T."/>
            <person name="Hu X."/>
            <person name="Zhang T."/>
            <person name="Song X."/>
            <person name="Zhang H."/>
            <person name="Dai N."/>
            <person name="Sheng W."/>
            <person name="Hou X."/>
            <person name="Wei L."/>
        </authorList>
    </citation>
    <scope>NUCLEOTIDE SEQUENCE</scope>
    <source>
        <strain evidence="8">3651</strain>
        <tissue evidence="8">Leaf</tissue>
    </source>
</reference>
<dbReference type="Gene3D" id="3.30.1490.40">
    <property type="match status" value="1"/>
</dbReference>
<feature type="region of interest" description="Disordered" evidence="5">
    <location>
        <begin position="221"/>
        <end position="256"/>
    </location>
</feature>
<evidence type="ECO:0000256" key="1">
    <source>
        <dbReference type="ARBA" id="ARBA00022723"/>
    </source>
</evidence>
<feature type="zinc finger region" description="C3H1-type" evidence="4">
    <location>
        <begin position="817"/>
        <end position="842"/>
    </location>
</feature>
<dbReference type="InterPro" id="IPR035445">
    <property type="entry name" value="GYF-like_dom_sf"/>
</dbReference>
<dbReference type="EMBL" id="JACGWO010000004">
    <property type="protein sequence ID" value="KAK4430664.1"/>
    <property type="molecule type" value="Genomic_DNA"/>
</dbReference>
<dbReference type="InterPro" id="IPR003169">
    <property type="entry name" value="GYF"/>
</dbReference>
<evidence type="ECO:0000256" key="3">
    <source>
        <dbReference type="ARBA" id="ARBA00022833"/>
    </source>
</evidence>
<dbReference type="Proteomes" id="UP001293254">
    <property type="component" value="Unassembled WGS sequence"/>
</dbReference>
<protein>
    <submittedName>
        <fullName evidence="8">Zinc finger CCCH domain-containing protein 44</fullName>
    </submittedName>
</protein>
<evidence type="ECO:0000259" key="7">
    <source>
        <dbReference type="PROSITE" id="PS50829"/>
    </source>
</evidence>
<organism evidence="8 9">
    <name type="scientific">Sesamum alatum</name>
    <dbReference type="NCBI Taxonomy" id="300844"/>
    <lineage>
        <taxon>Eukaryota</taxon>
        <taxon>Viridiplantae</taxon>
        <taxon>Streptophyta</taxon>
        <taxon>Embryophyta</taxon>
        <taxon>Tracheophyta</taxon>
        <taxon>Spermatophyta</taxon>
        <taxon>Magnoliopsida</taxon>
        <taxon>eudicotyledons</taxon>
        <taxon>Gunneridae</taxon>
        <taxon>Pentapetalae</taxon>
        <taxon>asterids</taxon>
        <taxon>lamiids</taxon>
        <taxon>Lamiales</taxon>
        <taxon>Pedaliaceae</taxon>
        <taxon>Sesamum</taxon>
    </lineage>
</organism>
<keyword evidence="1 4" id="KW-0479">Metal-binding</keyword>
<dbReference type="SUPFAM" id="SSF90229">
    <property type="entry name" value="CCCH zinc finger"/>
    <property type="match status" value="1"/>
</dbReference>
<feature type="domain" description="GYF" evidence="7">
    <location>
        <begin position="162"/>
        <end position="209"/>
    </location>
</feature>
<proteinExistence type="predicted"/>
<evidence type="ECO:0000256" key="5">
    <source>
        <dbReference type="SAM" id="MobiDB-lite"/>
    </source>
</evidence>
<feature type="compositionally biased region" description="Basic and acidic residues" evidence="5">
    <location>
        <begin position="225"/>
        <end position="234"/>
    </location>
</feature>
<dbReference type="AlphaFoldDB" id="A0AAE1YI70"/>
<accession>A0AAE1YI70</accession>
<feature type="compositionally biased region" description="Polar residues" evidence="5">
    <location>
        <begin position="235"/>
        <end position="248"/>
    </location>
</feature>
<reference evidence="8" key="2">
    <citation type="journal article" date="2024" name="Plant">
        <title>Genomic evolution and insights into agronomic trait innovations of Sesamum species.</title>
        <authorList>
            <person name="Miao H."/>
            <person name="Wang L."/>
            <person name="Qu L."/>
            <person name="Liu H."/>
            <person name="Sun Y."/>
            <person name="Le M."/>
            <person name="Wang Q."/>
            <person name="Wei S."/>
            <person name="Zheng Y."/>
            <person name="Lin W."/>
            <person name="Duan Y."/>
            <person name="Cao H."/>
            <person name="Xiong S."/>
            <person name="Wang X."/>
            <person name="Wei L."/>
            <person name="Li C."/>
            <person name="Ma Q."/>
            <person name="Ju M."/>
            <person name="Zhao R."/>
            <person name="Li G."/>
            <person name="Mu C."/>
            <person name="Tian Q."/>
            <person name="Mei H."/>
            <person name="Zhang T."/>
            <person name="Gao T."/>
            <person name="Zhang H."/>
        </authorList>
    </citation>
    <scope>NUCLEOTIDE SEQUENCE</scope>
    <source>
        <strain evidence="8">3651</strain>
    </source>
</reference>
<dbReference type="PROSITE" id="PS50103">
    <property type="entry name" value="ZF_C3H1"/>
    <property type="match status" value="1"/>
</dbReference>